<dbReference type="InterPro" id="IPR000421">
    <property type="entry name" value="FA58C"/>
</dbReference>
<dbReference type="PROSITE" id="PS51257">
    <property type="entry name" value="PROKAR_LIPOPROTEIN"/>
    <property type="match status" value="1"/>
</dbReference>
<evidence type="ECO:0000313" key="2">
    <source>
        <dbReference type="EMBL" id="MFD2905055.1"/>
    </source>
</evidence>
<dbReference type="Proteomes" id="UP001597509">
    <property type="component" value="Unassembled WGS sequence"/>
</dbReference>
<dbReference type="PROSITE" id="PS50022">
    <property type="entry name" value="FA58C_3"/>
    <property type="match status" value="1"/>
</dbReference>
<dbReference type="Pfam" id="PF16391">
    <property type="entry name" value="DUF5000"/>
    <property type="match status" value="1"/>
</dbReference>
<gene>
    <name evidence="2" type="ORF">ACFS6I_14025</name>
</gene>
<dbReference type="InterPro" id="IPR032527">
    <property type="entry name" value="DUF4959"/>
</dbReference>
<proteinExistence type="predicted"/>
<dbReference type="EMBL" id="JBHUPE010000005">
    <property type="protein sequence ID" value="MFD2905055.1"/>
    <property type="molecule type" value="Genomic_DNA"/>
</dbReference>
<dbReference type="Pfam" id="PF17166">
    <property type="entry name" value="DUF5126"/>
    <property type="match status" value="1"/>
</dbReference>
<evidence type="ECO:0000313" key="3">
    <source>
        <dbReference type="Proteomes" id="UP001597509"/>
    </source>
</evidence>
<evidence type="ECO:0000259" key="1">
    <source>
        <dbReference type="PROSITE" id="PS50022"/>
    </source>
</evidence>
<keyword evidence="2" id="KW-0449">Lipoprotein</keyword>
<protein>
    <submittedName>
        <fullName evidence="2">DUF5000 domain-containing lipoprotein</fullName>
    </submittedName>
</protein>
<reference evidence="3" key="1">
    <citation type="journal article" date="2019" name="Int. J. Syst. Evol. Microbiol.">
        <title>The Global Catalogue of Microorganisms (GCM) 10K type strain sequencing project: providing services to taxonomists for standard genome sequencing and annotation.</title>
        <authorList>
            <consortium name="The Broad Institute Genomics Platform"/>
            <consortium name="The Broad Institute Genome Sequencing Center for Infectious Disease"/>
            <person name="Wu L."/>
            <person name="Ma J."/>
        </authorList>
    </citation>
    <scope>NUCLEOTIDE SEQUENCE [LARGE SCALE GENOMIC DNA]</scope>
    <source>
        <strain evidence="3">KCTC 22209</strain>
    </source>
</reference>
<sequence>MKIKILRLILLGSILWTISCKEDLGTTEPLSSDGKGPGVVNDVKIENGPGRAVLHYKVPTDADLSYVKARYEIRPGVYRETKSSKNNDSLVVDGFGEEKIYKVELTAFDKGENSSTPVVIEVKPTMPPIITLANTIGLIDDFGGMGIIVNNPSESDFRILVSQKVPSSNMERPISTFYTKVKSISFNIRGYQPEPVTFVVVIKDKFGNTSAPIVKDILPIEELLLDRNLYRAIKYDNDTPPLGSGRDIPAIWNNTFGDDAWHSGNGKMPMSVSFDLGKKVKLSRFKYFPRTSSNSFIFNHYNLKRFEIWGSNNPSSDWSSWQLVGTYESKKPSGLPTGQLTNDDIAYARAGEEYGVLTSAPEVRYIRVKMLESWSGLDGGQISEMQFWGQYKE</sequence>
<dbReference type="Gene3D" id="2.60.120.260">
    <property type="entry name" value="Galactose-binding domain-like"/>
    <property type="match status" value="1"/>
</dbReference>
<dbReference type="Pfam" id="PF16323">
    <property type="entry name" value="DUF4959"/>
    <property type="match status" value="1"/>
</dbReference>
<comment type="caution">
    <text evidence="2">The sequence shown here is derived from an EMBL/GenBank/DDBJ whole genome shotgun (WGS) entry which is preliminary data.</text>
</comment>
<name>A0ABW5YX04_9SPHI</name>
<accession>A0ABW5YX04</accession>
<dbReference type="SUPFAM" id="SSF49785">
    <property type="entry name" value="Galactose-binding domain-like"/>
    <property type="match status" value="1"/>
</dbReference>
<dbReference type="InterPro" id="IPR008979">
    <property type="entry name" value="Galactose-bd-like_sf"/>
</dbReference>
<dbReference type="RefSeq" id="WP_380921521.1">
    <property type="nucleotide sequence ID" value="NZ_JBHUPE010000005.1"/>
</dbReference>
<dbReference type="InterPro" id="IPR033431">
    <property type="entry name" value="DUF5126"/>
</dbReference>
<keyword evidence="3" id="KW-1185">Reference proteome</keyword>
<dbReference type="InterPro" id="IPR032164">
    <property type="entry name" value="DUF5000"/>
</dbReference>
<organism evidence="2 3">
    <name type="scientific">Sphingobacterium anhuiense</name>
    <dbReference type="NCBI Taxonomy" id="493780"/>
    <lineage>
        <taxon>Bacteria</taxon>
        <taxon>Pseudomonadati</taxon>
        <taxon>Bacteroidota</taxon>
        <taxon>Sphingobacteriia</taxon>
        <taxon>Sphingobacteriales</taxon>
        <taxon>Sphingobacteriaceae</taxon>
        <taxon>Sphingobacterium</taxon>
    </lineage>
</organism>
<feature type="domain" description="F5/8 type C" evidence="1">
    <location>
        <begin position="260"/>
        <end position="390"/>
    </location>
</feature>